<organism evidence="3 4">
    <name type="scientific">Mortierella alpina</name>
    <name type="common">Oleaginous fungus</name>
    <name type="synonym">Mortierella renispora</name>
    <dbReference type="NCBI Taxonomy" id="64518"/>
    <lineage>
        <taxon>Eukaryota</taxon>
        <taxon>Fungi</taxon>
        <taxon>Fungi incertae sedis</taxon>
        <taxon>Mucoromycota</taxon>
        <taxon>Mortierellomycotina</taxon>
        <taxon>Mortierellomycetes</taxon>
        <taxon>Mortierellales</taxon>
        <taxon>Mortierellaceae</taxon>
        <taxon>Mortierella</taxon>
    </lineage>
</organism>
<evidence type="ECO:0000256" key="2">
    <source>
        <dbReference type="SAM" id="Phobius"/>
    </source>
</evidence>
<sequence>MATETVIYVSLALVLLTRIYVFISPPDFLEEHKDRRYHEYHLYRQYHLHKQYDDDTQENTEDGFVASSRRSSTAQRQLDGHGGKTNPIDVLHHPSDELVLLGMGPGARPLPLHELSARAFSDLDPLSIVTPRSRSSSSSTARERMGQVAWGDADIGMPNFLSLDTSEIHYNGSLKKFEQDPEVREAVRELQIGQRDLAKECPTMTGQVRVQVLVDKDATMLAVTEEYWRAAGMTSDLKPLATTSTDSIAPTRVPPLSPPSHQGELPVLTPTSEQATGHQVNTSAATTSAPTVGLSLEETEEAPGIFDGAVGTETHSRIPFGLLATGKLGIGATLEQDDTDGDMETKDEVESDGYVEDDEGDADEEDDVEEDDDHHERKISIPEFMLPPPLHDEQVYLIVDPASSPISKNPPRRDSGHGDCP</sequence>
<gene>
    <name evidence="3" type="ORF">BGZ70_000782</name>
</gene>
<keyword evidence="2" id="KW-0812">Transmembrane</keyword>
<evidence type="ECO:0000256" key="1">
    <source>
        <dbReference type="SAM" id="MobiDB-lite"/>
    </source>
</evidence>
<feature type="region of interest" description="Disordered" evidence="1">
    <location>
        <begin position="65"/>
        <end position="89"/>
    </location>
</feature>
<name>A0A9P6JCI6_MORAP</name>
<dbReference type="Proteomes" id="UP000738359">
    <property type="component" value="Unassembled WGS sequence"/>
</dbReference>
<feature type="compositionally biased region" description="Acidic residues" evidence="1">
    <location>
        <begin position="349"/>
        <end position="373"/>
    </location>
</feature>
<feature type="region of interest" description="Disordered" evidence="1">
    <location>
        <begin position="333"/>
        <end position="421"/>
    </location>
</feature>
<feature type="transmembrane region" description="Helical" evidence="2">
    <location>
        <begin position="6"/>
        <end position="23"/>
    </location>
</feature>
<evidence type="ECO:0000313" key="3">
    <source>
        <dbReference type="EMBL" id="KAF9966920.1"/>
    </source>
</evidence>
<feature type="compositionally biased region" description="Basic and acidic residues" evidence="1">
    <location>
        <begin position="411"/>
        <end position="421"/>
    </location>
</feature>
<evidence type="ECO:0000313" key="4">
    <source>
        <dbReference type="Proteomes" id="UP000738359"/>
    </source>
</evidence>
<keyword evidence="2" id="KW-0472">Membrane</keyword>
<protein>
    <submittedName>
        <fullName evidence="3">Uncharacterized protein</fullName>
    </submittedName>
</protein>
<keyword evidence="2" id="KW-1133">Transmembrane helix</keyword>
<keyword evidence="4" id="KW-1185">Reference proteome</keyword>
<accession>A0A9P6JCI6</accession>
<proteinExistence type="predicted"/>
<dbReference type="OrthoDB" id="2445514at2759"/>
<dbReference type="EMBL" id="JAAAHY010000116">
    <property type="protein sequence ID" value="KAF9966920.1"/>
    <property type="molecule type" value="Genomic_DNA"/>
</dbReference>
<comment type="caution">
    <text evidence="3">The sequence shown here is derived from an EMBL/GenBank/DDBJ whole genome shotgun (WGS) entry which is preliminary data.</text>
</comment>
<feature type="compositionally biased region" description="Polar residues" evidence="1">
    <location>
        <begin position="269"/>
        <end position="290"/>
    </location>
</feature>
<feature type="region of interest" description="Disordered" evidence="1">
    <location>
        <begin position="241"/>
        <end position="290"/>
    </location>
</feature>
<dbReference type="AlphaFoldDB" id="A0A9P6JCI6"/>
<reference evidence="3" key="1">
    <citation type="journal article" date="2020" name="Fungal Divers.">
        <title>Resolving the Mortierellaceae phylogeny through synthesis of multi-gene phylogenetics and phylogenomics.</title>
        <authorList>
            <person name="Vandepol N."/>
            <person name="Liber J."/>
            <person name="Desiro A."/>
            <person name="Na H."/>
            <person name="Kennedy M."/>
            <person name="Barry K."/>
            <person name="Grigoriev I.V."/>
            <person name="Miller A.N."/>
            <person name="O'Donnell K."/>
            <person name="Stajich J.E."/>
            <person name="Bonito G."/>
        </authorList>
    </citation>
    <scope>NUCLEOTIDE SEQUENCE</scope>
    <source>
        <strain evidence="3">CK1249</strain>
    </source>
</reference>